<dbReference type="InterPro" id="IPR001763">
    <property type="entry name" value="Rhodanese-like_dom"/>
</dbReference>
<protein>
    <submittedName>
        <fullName evidence="2">Rhodanese-like domain-containing protein</fullName>
    </submittedName>
</protein>
<evidence type="ECO:0000313" key="2">
    <source>
        <dbReference type="EMBL" id="WGV16075.1"/>
    </source>
</evidence>
<dbReference type="SMART" id="SM00450">
    <property type="entry name" value="RHOD"/>
    <property type="match status" value="2"/>
</dbReference>
<dbReference type="Pfam" id="PF00581">
    <property type="entry name" value="Rhodanese"/>
    <property type="match status" value="2"/>
</dbReference>
<dbReference type="SUPFAM" id="SSF52821">
    <property type="entry name" value="Rhodanese/Cell cycle control phosphatase"/>
    <property type="match status" value="4"/>
</dbReference>
<evidence type="ECO:0000259" key="1">
    <source>
        <dbReference type="PROSITE" id="PS50206"/>
    </source>
</evidence>
<proteinExistence type="predicted"/>
<dbReference type="Gene3D" id="3.40.250.10">
    <property type="entry name" value="Rhodanese-like domain"/>
    <property type="match status" value="2"/>
</dbReference>
<feature type="domain" description="Rhodanese" evidence="1">
    <location>
        <begin position="373"/>
        <end position="459"/>
    </location>
</feature>
<feature type="domain" description="Rhodanese" evidence="1">
    <location>
        <begin position="144"/>
        <end position="232"/>
    </location>
</feature>
<dbReference type="InterPro" id="IPR036873">
    <property type="entry name" value="Rhodanese-like_dom_sf"/>
</dbReference>
<dbReference type="PANTHER" id="PTHR44086">
    <property type="entry name" value="THIOSULFATE SULFURTRANSFERASE RDL2, MITOCHONDRIAL-RELATED"/>
    <property type="match status" value="1"/>
</dbReference>
<name>A0ABY8Q6Z1_9RHOB</name>
<feature type="domain" description="Rhodanese" evidence="1">
    <location>
        <begin position="21"/>
        <end position="111"/>
    </location>
</feature>
<organism evidence="2 3">
    <name type="scientific">Fuscovulum ytuae</name>
    <dbReference type="NCBI Taxonomy" id="3042299"/>
    <lineage>
        <taxon>Bacteria</taxon>
        <taxon>Pseudomonadati</taxon>
        <taxon>Pseudomonadota</taxon>
        <taxon>Alphaproteobacteria</taxon>
        <taxon>Rhodobacterales</taxon>
        <taxon>Paracoccaceae</taxon>
        <taxon>Fuscovulum</taxon>
    </lineage>
</organism>
<dbReference type="PANTHER" id="PTHR44086:SF10">
    <property type="entry name" value="THIOSULFATE SULFURTRANSFERASE_RHODANESE-LIKE DOMAIN-CONTAINING PROTEIN 3"/>
    <property type="match status" value="1"/>
</dbReference>
<keyword evidence="3" id="KW-1185">Reference proteome</keyword>
<gene>
    <name evidence="2" type="ORF">QF092_17780</name>
</gene>
<dbReference type="EMBL" id="CP124535">
    <property type="protein sequence ID" value="WGV16075.1"/>
    <property type="molecule type" value="Genomic_DNA"/>
</dbReference>
<dbReference type="PROSITE" id="PS50206">
    <property type="entry name" value="RHODANESE_3"/>
    <property type="match status" value="3"/>
</dbReference>
<sequence>MTSAPHSSITPNDVMDRLRAGSPEWAFIDLREAGEAAEGHPFGSVNIPFGRLELDLPVMLPRRDVSVVLFDAGDGVAERAARHMAKAGWRNIMTVANGAVGWAAQGLPLFKGEHSFSKAFGEWVQHEYAVPEIGPDDLFQRMQSGTAPLLIDGRPLSEHRTFTLPHSVNCPNAELALRLSDDPGQPIVVHCAGRTRSIIGAQTLRDFGLAGQVMALRDGTQGWELTGRQREMGANRSLPLPEGPNRERARARARHLMAGFGLPTARAADVREWAADGNRTTYFFDPRPEDEGTAPAGFRRAPGTTLIQQTDRFIAVKGARVALWDPLLVRAAFAALWLNRMGIEAYVMTEDPPALPTVAPLQLPDLPPTITTLPPDALLLDLRSAVAFRSAHPRGAQRALRARIDRIPLSHASPVGLIPGDPQMARLVAGDLAQAGHPAMGCLPDDPATWQAAGLTIVTDTPDDPARDIDTVRFCAGRHRGNLDDARAYLDWETGLLDRLAASGLTFWPTTKTTDFTHKRKTAGA</sequence>
<dbReference type="Proteomes" id="UP001230978">
    <property type="component" value="Chromosome"/>
</dbReference>
<evidence type="ECO:0000313" key="3">
    <source>
        <dbReference type="Proteomes" id="UP001230978"/>
    </source>
</evidence>
<dbReference type="RefSeq" id="WP_281466061.1">
    <property type="nucleotide sequence ID" value="NZ_CP124535.1"/>
</dbReference>
<accession>A0ABY8Q6Z1</accession>
<reference evidence="2 3" key="1">
    <citation type="submission" date="2023-04" db="EMBL/GenBank/DDBJ databases">
        <title>YMD61, complete Genome.</title>
        <authorList>
            <person name="Zhang J."/>
        </authorList>
    </citation>
    <scope>NUCLEOTIDE SEQUENCE [LARGE SCALE GENOMIC DNA]</scope>
    <source>
        <strain evidence="2 3">YMD61</strain>
    </source>
</reference>